<dbReference type="Proteomes" id="UP001165190">
    <property type="component" value="Unassembled WGS sequence"/>
</dbReference>
<reference evidence="1" key="1">
    <citation type="submission" date="2023-05" db="EMBL/GenBank/DDBJ databases">
        <title>Genome and transcriptome analyses reveal genes involved in the formation of fine ridges on petal epidermal cells in Hibiscus trionum.</title>
        <authorList>
            <person name="Koshimizu S."/>
            <person name="Masuda S."/>
            <person name="Ishii T."/>
            <person name="Shirasu K."/>
            <person name="Hoshino A."/>
            <person name="Arita M."/>
        </authorList>
    </citation>
    <scope>NUCLEOTIDE SEQUENCE</scope>
    <source>
        <strain evidence="1">Hamamatsu line</strain>
    </source>
</reference>
<sequence>MVDSFERRSAVSILRASESATCLSNSETDHGTSEIKSVDDLKTGNRQRQDFRFPWLKQKKLKQRSDARCRHNDCSYKCLHYFNLVC</sequence>
<organism evidence="1 2">
    <name type="scientific">Hibiscus trionum</name>
    <name type="common">Flower of an hour</name>
    <dbReference type="NCBI Taxonomy" id="183268"/>
    <lineage>
        <taxon>Eukaryota</taxon>
        <taxon>Viridiplantae</taxon>
        <taxon>Streptophyta</taxon>
        <taxon>Embryophyta</taxon>
        <taxon>Tracheophyta</taxon>
        <taxon>Spermatophyta</taxon>
        <taxon>Magnoliopsida</taxon>
        <taxon>eudicotyledons</taxon>
        <taxon>Gunneridae</taxon>
        <taxon>Pentapetalae</taxon>
        <taxon>rosids</taxon>
        <taxon>malvids</taxon>
        <taxon>Malvales</taxon>
        <taxon>Malvaceae</taxon>
        <taxon>Malvoideae</taxon>
        <taxon>Hibiscus</taxon>
    </lineage>
</organism>
<name>A0A9W7MIE5_HIBTR</name>
<keyword evidence="2" id="KW-1185">Reference proteome</keyword>
<dbReference type="EMBL" id="BSYR01000035">
    <property type="protein sequence ID" value="GMJ01015.1"/>
    <property type="molecule type" value="Genomic_DNA"/>
</dbReference>
<gene>
    <name evidence="1" type="ORF">HRI_003770700</name>
</gene>
<evidence type="ECO:0000313" key="2">
    <source>
        <dbReference type="Proteomes" id="UP001165190"/>
    </source>
</evidence>
<dbReference type="AlphaFoldDB" id="A0A9W7MIE5"/>
<proteinExistence type="predicted"/>
<accession>A0A9W7MIE5</accession>
<evidence type="ECO:0000313" key="1">
    <source>
        <dbReference type="EMBL" id="GMJ01015.1"/>
    </source>
</evidence>
<comment type="caution">
    <text evidence="1">The sequence shown here is derived from an EMBL/GenBank/DDBJ whole genome shotgun (WGS) entry which is preliminary data.</text>
</comment>
<protein>
    <submittedName>
        <fullName evidence="1">Uncharacterized protein</fullName>
    </submittedName>
</protein>